<name>A0AAW8TF78_9ENTE</name>
<evidence type="ECO:0000313" key="2">
    <source>
        <dbReference type="Proteomes" id="UP001254770"/>
    </source>
</evidence>
<sequence length="68" mass="8354">MWLLIKEIRVGKYRHKLFRNRSDAEKYLIGECAKQESQYDFVAVHTSIDGKWKQQQYVRYRLEYLIVN</sequence>
<organism evidence="1 2">
    <name type="scientific">Enterococcus raffinosus</name>
    <dbReference type="NCBI Taxonomy" id="71452"/>
    <lineage>
        <taxon>Bacteria</taxon>
        <taxon>Bacillati</taxon>
        <taxon>Bacillota</taxon>
        <taxon>Bacilli</taxon>
        <taxon>Lactobacillales</taxon>
        <taxon>Enterococcaceae</taxon>
        <taxon>Enterococcus</taxon>
    </lineage>
</organism>
<accession>A0AAW8TF78</accession>
<comment type="caution">
    <text evidence="1">The sequence shown here is derived from an EMBL/GenBank/DDBJ whole genome shotgun (WGS) entry which is preliminary data.</text>
</comment>
<dbReference type="AlphaFoldDB" id="A0AAW8TF78"/>
<gene>
    <name evidence="1" type="ORF">P7D69_21520</name>
</gene>
<dbReference type="Proteomes" id="UP001254770">
    <property type="component" value="Unassembled WGS sequence"/>
</dbReference>
<dbReference type="EMBL" id="JARPXL010000071">
    <property type="protein sequence ID" value="MDT2546909.1"/>
    <property type="molecule type" value="Genomic_DNA"/>
</dbReference>
<protein>
    <submittedName>
        <fullName evidence="1">Uncharacterized protein</fullName>
    </submittedName>
</protein>
<proteinExistence type="predicted"/>
<evidence type="ECO:0000313" key="1">
    <source>
        <dbReference type="EMBL" id="MDT2546909.1"/>
    </source>
</evidence>
<dbReference type="RefSeq" id="WP_311817101.1">
    <property type="nucleotide sequence ID" value="NZ_JARPXG010000077.1"/>
</dbReference>
<reference evidence="1" key="1">
    <citation type="submission" date="2023-03" db="EMBL/GenBank/DDBJ databases">
        <authorList>
            <person name="Shen W."/>
            <person name="Cai J."/>
        </authorList>
    </citation>
    <scope>NUCLEOTIDE SEQUENCE</scope>
    <source>
        <strain evidence="1">Y15</strain>
    </source>
</reference>